<accession>A0A212JF75</accession>
<keyword evidence="1" id="KW-1133">Transmembrane helix</keyword>
<dbReference type="Pfam" id="PF11810">
    <property type="entry name" value="DUF3332"/>
    <property type="match status" value="1"/>
</dbReference>
<proteinExistence type="predicted"/>
<name>A0A212JF75_9BACT</name>
<evidence type="ECO:0000313" key="2">
    <source>
        <dbReference type="EMBL" id="SBV98070.1"/>
    </source>
</evidence>
<protein>
    <recommendedName>
        <fullName evidence="3">DUF3332 domain-containing protein</fullName>
    </recommendedName>
</protein>
<dbReference type="RefSeq" id="WP_296940591.1">
    <property type="nucleotide sequence ID" value="NZ_LT599032.1"/>
</dbReference>
<keyword evidence="1" id="KW-0472">Membrane</keyword>
<keyword evidence="1" id="KW-0812">Transmembrane</keyword>
<organism evidence="2">
    <name type="scientific">uncultured Dysgonomonas sp</name>
    <dbReference type="NCBI Taxonomy" id="206096"/>
    <lineage>
        <taxon>Bacteria</taxon>
        <taxon>Pseudomonadati</taxon>
        <taxon>Bacteroidota</taxon>
        <taxon>Bacteroidia</taxon>
        <taxon>Bacteroidales</taxon>
        <taxon>Dysgonomonadaceae</taxon>
        <taxon>Dysgonomonas</taxon>
        <taxon>environmental samples</taxon>
    </lineage>
</organism>
<dbReference type="PROSITE" id="PS51257">
    <property type="entry name" value="PROKAR_LIPOPROTEIN"/>
    <property type="match status" value="1"/>
</dbReference>
<sequence length="181" mass="20098">MKKRFFSVAAIALAGTLLFSSCIGSFNLSKKVLAWNQTIDNKFVNEVVFVALWIVPVYEVCMLADILVINSIEFWSGENPVEAGIVKKVQGENGVYTVETLDNGYNIKNEEGQEMELVYDKTTNTWSAVANGESTKVLKFEDEKNAIVYLPNGKEQKVELSNDGVLAFRQSIENAVFVAAK</sequence>
<gene>
    <name evidence="2" type="ORF">KL86DYS1_12074</name>
</gene>
<reference evidence="2" key="1">
    <citation type="submission" date="2016-04" db="EMBL/GenBank/DDBJ databases">
        <authorList>
            <person name="Evans L.H."/>
            <person name="Alamgir A."/>
            <person name="Owens N."/>
            <person name="Weber N.D."/>
            <person name="Virtaneva K."/>
            <person name="Barbian K."/>
            <person name="Babar A."/>
            <person name="Rosenke K."/>
        </authorList>
    </citation>
    <scope>NUCLEOTIDE SEQUENCE</scope>
    <source>
        <strain evidence="2">86-1</strain>
    </source>
</reference>
<evidence type="ECO:0008006" key="3">
    <source>
        <dbReference type="Google" id="ProtNLM"/>
    </source>
</evidence>
<dbReference type="AlphaFoldDB" id="A0A212JF75"/>
<evidence type="ECO:0000256" key="1">
    <source>
        <dbReference type="SAM" id="Phobius"/>
    </source>
</evidence>
<feature type="transmembrane region" description="Helical" evidence="1">
    <location>
        <begin position="48"/>
        <end position="69"/>
    </location>
</feature>
<dbReference type="InterPro" id="IPR021768">
    <property type="entry name" value="DUF3332"/>
</dbReference>
<dbReference type="EMBL" id="FLUM01000001">
    <property type="protein sequence ID" value="SBV98070.1"/>
    <property type="molecule type" value="Genomic_DNA"/>
</dbReference>